<dbReference type="PANTHER" id="PTHR35201:SF4">
    <property type="entry name" value="BETA-PINACENE SYNTHASE-RELATED"/>
    <property type="match status" value="1"/>
</dbReference>
<dbReference type="Gene3D" id="1.10.600.10">
    <property type="entry name" value="Farnesyl Diphosphate Synthase"/>
    <property type="match status" value="1"/>
</dbReference>
<evidence type="ECO:0000313" key="8">
    <source>
        <dbReference type="Proteomes" id="UP001215151"/>
    </source>
</evidence>
<evidence type="ECO:0000256" key="1">
    <source>
        <dbReference type="ARBA" id="ARBA00001946"/>
    </source>
</evidence>
<dbReference type="AlphaFoldDB" id="A0AAD7X8I2"/>
<dbReference type="InterPro" id="IPR034686">
    <property type="entry name" value="Terpene_cyclase-like_2"/>
</dbReference>
<dbReference type="SFLD" id="SFLDG01020">
    <property type="entry name" value="Terpene_Cyclase_Like_2"/>
    <property type="match status" value="1"/>
</dbReference>
<evidence type="ECO:0000256" key="5">
    <source>
        <dbReference type="ARBA" id="ARBA00023239"/>
    </source>
</evidence>
<dbReference type="GO" id="GO:0010333">
    <property type="term" value="F:terpene synthase activity"/>
    <property type="evidence" value="ECO:0007669"/>
    <property type="project" value="InterPro"/>
</dbReference>
<proteinExistence type="inferred from homology"/>
<comment type="caution">
    <text evidence="7">The sequence shown here is derived from an EMBL/GenBank/DDBJ whole genome shotgun (WGS) entry which is preliminary data.</text>
</comment>
<dbReference type="SUPFAM" id="SSF48576">
    <property type="entry name" value="Terpenoid synthases"/>
    <property type="match status" value="1"/>
</dbReference>
<sequence>MPASNMTSNTTSSCSQWILLPDLISHCSFPLRRNPHHVLASAESKLWLLAQCGLNEEKRKTFRGLKGGLLAAIGYPLAGYDQLRVCCDWINLLFHLDDICDEMGDEEAIDTAAEIIGVLCETQPTSIVGRLTQSFWSRVSSTASPGAQRRFIEGLELFFSAVVQQAKHRQSNDIPDLESYIAMRRDTSGCKTCFALIEYANDLDIPDCVFENAVVRGMEEAANDIITWSNDIYSYNVEQANGDTHNMVAVIRARESLSLQQAIDYVGTLCVQCVDRFQALQQLLPSWGPEIDVPLRAYIDGLGDWMIGSLVWSFETERYFGHAAPKVRATLAVPILPARKEVGPTEATA</sequence>
<dbReference type="GO" id="GO:0046872">
    <property type="term" value="F:metal ion binding"/>
    <property type="evidence" value="ECO:0007669"/>
    <property type="project" value="UniProtKB-KW"/>
</dbReference>
<organism evidence="7 8">
    <name type="scientific">Trametes cubensis</name>
    <dbReference type="NCBI Taxonomy" id="1111947"/>
    <lineage>
        <taxon>Eukaryota</taxon>
        <taxon>Fungi</taxon>
        <taxon>Dikarya</taxon>
        <taxon>Basidiomycota</taxon>
        <taxon>Agaricomycotina</taxon>
        <taxon>Agaricomycetes</taxon>
        <taxon>Polyporales</taxon>
        <taxon>Polyporaceae</taxon>
        <taxon>Trametes</taxon>
    </lineage>
</organism>
<evidence type="ECO:0000256" key="6">
    <source>
        <dbReference type="RuleBase" id="RU366034"/>
    </source>
</evidence>
<evidence type="ECO:0000313" key="7">
    <source>
        <dbReference type="EMBL" id="KAJ8462626.1"/>
    </source>
</evidence>
<dbReference type="Pfam" id="PF19086">
    <property type="entry name" value="Terpene_syn_C_2"/>
    <property type="match status" value="1"/>
</dbReference>
<dbReference type="PANTHER" id="PTHR35201">
    <property type="entry name" value="TERPENE SYNTHASE"/>
    <property type="match status" value="1"/>
</dbReference>
<comment type="similarity">
    <text evidence="2 6">Belongs to the terpene synthase family.</text>
</comment>
<evidence type="ECO:0000256" key="3">
    <source>
        <dbReference type="ARBA" id="ARBA00022723"/>
    </source>
</evidence>
<evidence type="ECO:0000256" key="2">
    <source>
        <dbReference type="ARBA" id="ARBA00006333"/>
    </source>
</evidence>
<comment type="cofactor">
    <cofactor evidence="1 6">
        <name>Mg(2+)</name>
        <dbReference type="ChEBI" id="CHEBI:18420"/>
    </cofactor>
</comment>
<dbReference type="InterPro" id="IPR008949">
    <property type="entry name" value="Isoprenoid_synthase_dom_sf"/>
</dbReference>
<name>A0AAD7X8I2_9APHY</name>
<gene>
    <name evidence="7" type="ORF">ONZ51_g10780</name>
</gene>
<dbReference type="EC" id="4.2.3.-" evidence="6"/>
<keyword evidence="5 6" id="KW-0456">Lyase</keyword>
<dbReference type="GO" id="GO:0008299">
    <property type="term" value="P:isoprenoid biosynthetic process"/>
    <property type="evidence" value="ECO:0007669"/>
    <property type="project" value="UniProtKB-ARBA"/>
</dbReference>
<protein>
    <recommendedName>
        <fullName evidence="6">Terpene synthase</fullName>
        <ecNumber evidence="6">4.2.3.-</ecNumber>
    </recommendedName>
</protein>
<dbReference type="EMBL" id="JAPEVG010000451">
    <property type="protein sequence ID" value="KAJ8462626.1"/>
    <property type="molecule type" value="Genomic_DNA"/>
</dbReference>
<keyword evidence="3 6" id="KW-0479">Metal-binding</keyword>
<keyword evidence="4 6" id="KW-0460">Magnesium</keyword>
<dbReference type="SFLD" id="SFLDS00005">
    <property type="entry name" value="Isoprenoid_Synthase_Type_I"/>
    <property type="match status" value="1"/>
</dbReference>
<keyword evidence="8" id="KW-1185">Reference proteome</keyword>
<evidence type="ECO:0000256" key="4">
    <source>
        <dbReference type="ARBA" id="ARBA00022842"/>
    </source>
</evidence>
<dbReference type="Proteomes" id="UP001215151">
    <property type="component" value="Unassembled WGS sequence"/>
</dbReference>
<reference evidence="7" key="1">
    <citation type="submission" date="2022-11" db="EMBL/GenBank/DDBJ databases">
        <title>Genome Sequence of Cubamyces cubensis.</title>
        <authorList>
            <person name="Buettner E."/>
        </authorList>
    </citation>
    <scope>NUCLEOTIDE SEQUENCE</scope>
    <source>
        <strain evidence="7">MPL-01</strain>
    </source>
</reference>
<accession>A0AAD7X8I2</accession>